<keyword evidence="3" id="KW-1185">Reference proteome</keyword>
<protein>
    <recommendedName>
        <fullName evidence="1">DUF1214 domain-containing protein</fullName>
    </recommendedName>
</protein>
<gene>
    <name evidence="2" type="ORF">SAMN06273567_109175</name>
</gene>
<dbReference type="Gene3D" id="2.60.120.600">
    <property type="entry name" value="Domain of unknown function DUF1214, C-terminal domain"/>
    <property type="match status" value="1"/>
</dbReference>
<dbReference type="EMBL" id="FXTJ01000009">
    <property type="protein sequence ID" value="SMO96300.1"/>
    <property type="molecule type" value="Genomic_DNA"/>
</dbReference>
<evidence type="ECO:0000259" key="1">
    <source>
        <dbReference type="Pfam" id="PF06742"/>
    </source>
</evidence>
<dbReference type="PANTHER" id="PTHR36509:SF3">
    <property type="entry name" value="SIGNAL PEPTIDE PROTEIN"/>
    <property type="match status" value="1"/>
</dbReference>
<accession>A0A521FL06</accession>
<dbReference type="InterPro" id="IPR010621">
    <property type="entry name" value="DUF1214"/>
</dbReference>
<dbReference type="AlphaFoldDB" id="A0A521FL06"/>
<dbReference type="Pfam" id="PF06742">
    <property type="entry name" value="DUF1214"/>
    <property type="match status" value="1"/>
</dbReference>
<name>A0A521FL06_9ACTN</name>
<evidence type="ECO:0000313" key="2">
    <source>
        <dbReference type="EMBL" id="SMO96300.1"/>
    </source>
</evidence>
<dbReference type="Gene3D" id="1.10.3360.10">
    <property type="entry name" value="VPA0735-like domain"/>
    <property type="match status" value="1"/>
</dbReference>
<reference evidence="2 3" key="1">
    <citation type="submission" date="2017-05" db="EMBL/GenBank/DDBJ databases">
        <authorList>
            <person name="Varghese N."/>
            <person name="Submissions S."/>
        </authorList>
    </citation>
    <scope>NUCLEOTIDE SEQUENCE [LARGE SCALE GENOMIC DNA]</scope>
    <source>
        <strain evidence="2 3">DSM 46834</strain>
    </source>
</reference>
<sequence>MLKQLGIEKGKPFDPDERLAEILTAASATGELMAQANTFAKRFAESRYWPDRQWDRAIVLDNSAQRGEHHDELLERASWFYEAVSFSEAMRSHTPGAGQAYLGAYADANGDWLDGGGTYTLHVPADPPAKLFWSMTVYDASTRCLVDNEQQRGDRGSRDADLVHNDDGSIDLWFGPTAPMGKESNWVQTVPGRHWFSYFRLYGPLEPYFDRSWKLEDITLA</sequence>
<dbReference type="SUPFAM" id="SSF160935">
    <property type="entry name" value="VPA0735-like"/>
    <property type="match status" value="1"/>
</dbReference>
<proteinExistence type="predicted"/>
<dbReference type="InterPro" id="IPR037049">
    <property type="entry name" value="DUF1214_C_sf"/>
</dbReference>
<feature type="domain" description="DUF1214" evidence="1">
    <location>
        <begin position="99"/>
        <end position="205"/>
    </location>
</feature>
<dbReference type="PANTHER" id="PTHR36509">
    <property type="entry name" value="BLL3101 PROTEIN"/>
    <property type="match status" value="1"/>
</dbReference>
<organism evidence="2 3">
    <name type="scientific">Geodermatophilus aquaeductus</name>
    <dbReference type="NCBI Taxonomy" id="1564161"/>
    <lineage>
        <taxon>Bacteria</taxon>
        <taxon>Bacillati</taxon>
        <taxon>Actinomycetota</taxon>
        <taxon>Actinomycetes</taxon>
        <taxon>Geodermatophilales</taxon>
        <taxon>Geodermatophilaceae</taxon>
        <taxon>Geodermatophilus</taxon>
    </lineage>
</organism>
<evidence type="ECO:0000313" key="3">
    <source>
        <dbReference type="Proteomes" id="UP000317484"/>
    </source>
</evidence>
<dbReference type="RefSeq" id="WP_221888307.1">
    <property type="nucleotide sequence ID" value="NZ_FXTJ01000009.1"/>
</dbReference>
<dbReference type="Proteomes" id="UP000317484">
    <property type="component" value="Unassembled WGS sequence"/>
</dbReference>